<dbReference type="Pfam" id="PF08387">
    <property type="entry name" value="FBD"/>
    <property type="match status" value="1"/>
</dbReference>
<name>A0A498K710_MALDO</name>
<dbReference type="InterPro" id="IPR006566">
    <property type="entry name" value="FBD"/>
</dbReference>
<gene>
    <name evidence="2" type="ORF">DVH24_026614</name>
</gene>
<reference evidence="2 3" key="1">
    <citation type="submission" date="2018-10" db="EMBL/GenBank/DDBJ databases">
        <title>A high-quality apple genome assembly.</title>
        <authorList>
            <person name="Hu J."/>
        </authorList>
    </citation>
    <scope>NUCLEOTIDE SEQUENCE [LARGE SCALE GENOMIC DNA]</scope>
    <source>
        <strain evidence="3">cv. HFTH1</strain>
        <tissue evidence="2">Young leaf</tissue>
    </source>
</reference>
<feature type="domain" description="FBD" evidence="1">
    <location>
        <begin position="123"/>
        <end position="156"/>
    </location>
</feature>
<organism evidence="2 3">
    <name type="scientific">Malus domestica</name>
    <name type="common">Apple</name>
    <name type="synonym">Pyrus malus</name>
    <dbReference type="NCBI Taxonomy" id="3750"/>
    <lineage>
        <taxon>Eukaryota</taxon>
        <taxon>Viridiplantae</taxon>
        <taxon>Streptophyta</taxon>
        <taxon>Embryophyta</taxon>
        <taxon>Tracheophyta</taxon>
        <taxon>Spermatophyta</taxon>
        <taxon>Magnoliopsida</taxon>
        <taxon>eudicotyledons</taxon>
        <taxon>Gunneridae</taxon>
        <taxon>Pentapetalae</taxon>
        <taxon>rosids</taxon>
        <taxon>fabids</taxon>
        <taxon>Rosales</taxon>
        <taxon>Rosaceae</taxon>
        <taxon>Amygdaloideae</taxon>
        <taxon>Maleae</taxon>
        <taxon>Malus</taxon>
    </lineage>
</organism>
<protein>
    <recommendedName>
        <fullName evidence="1">FBD domain-containing protein</fullName>
    </recommendedName>
</protein>
<evidence type="ECO:0000313" key="2">
    <source>
        <dbReference type="EMBL" id="RXI02084.1"/>
    </source>
</evidence>
<dbReference type="InterPro" id="IPR050232">
    <property type="entry name" value="FBL13/AtMIF1-like"/>
</dbReference>
<dbReference type="EMBL" id="RDQH01000330">
    <property type="protein sequence ID" value="RXI02084.1"/>
    <property type="molecule type" value="Genomic_DNA"/>
</dbReference>
<accession>A0A498K710</accession>
<comment type="caution">
    <text evidence="2">The sequence shown here is derived from an EMBL/GenBank/DDBJ whole genome shotgun (WGS) entry which is preliminary data.</text>
</comment>
<dbReference type="PANTHER" id="PTHR31900:SF34">
    <property type="entry name" value="EMB|CAB62440.1-RELATED"/>
    <property type="match status" value="1"/>
</dbReference>
<sequence>MSSFDRYLLDRGHNRLRRFHVSWKFSAAERVKKLCDDDYRVHTWIQSAVRCKVEELHMCNLTVHCANLNDDLVPGMVSLLRGMPSLTTLYIKKTRPSWLRRQITSTGFGMEYWKLQNLAFILQLEEVTIENSHGSNDIEFARYVLENAQNLKKMVIVLRDKDEQEKVVVGMVSTSKKGSTATVLIRVEMKLRIHILSPCNFTQT</sequence>
<dbReference type="Proteomes" id="UP000290289">
    <property type="component" value="Chromosome 4"/>
</dbReference>
<dbReference type="PANTHER" id="PTHR31900">
    <property type="entry name" value="F-BOX/RNI SUPERFAMILY PROTEIN-RELATED"/>
    <property type="match status" value="1"/>
</dbReference>
<dbReference type="AlphaFoldDB" id="A0A498K710"/>
<evidence type="ECO:0000259" key="1">
    <source>
        <dbReference type="Pfam" id="PF08387"/>
    </source>
</evidence>
<keyword evidence="3" id="KW-1185">Reference proteome</keyword>
<evidence type="ECO:0000313" key="3">
    <source>
        <dbReference type="Proteomes" id="UP000290289"/>
    </source>
</evidence>
<proteinExistence type="predicted"/>